<proteinExistence type="predicted"/>
<evidence type="ECO:0000256" key="1">
    <source>
        <dbReference type="SAM" id="MobiDB-lite"/>
    </source>
</evidence>
<accession>A0A8J5WXS2</accession>
<sequence>MAAVSAAPSAGPAGKRQASGAREGDQLLITPLGAGNEVGRSCVYMSFKGRTVLLSLGPCCLAALLLREGHRLPPDIASTLMGYASGVILLAMYLVLQCSWWTLLGFAFCTLVTTPVKKIATCELLNPPSSPLIFALSSQLMVCSSTNPAMYERSASLM</sequence>
<keyword evidence="4" id="KW-1185">Reference proteome</keyword>
<keyword evidence="2" id="KW-0812">Transmembrane</keyword>
<keyword evidence="2" id="KW-1133">Transmembrane helix</keyword>
<dbReference type="EMBL" id="JAAALK010000079">
    <property type="protein sequence ID" value="KAG8098975.1"/>
    <property type="molecule type" value="Genomic_DNA"/>
</dbReference>
<dbReference type="Proteomes" id="UP000729402">
    <property type="component" value="Unassembled WGS sequence"/>
</dbReference>
<protein>
    <submittedName>
        <fullName evidence="3">Uncharacterized protein</fullName>
    </submittedName>
</protein>
<gene>
    <name evidence="3" type="ORF">GUJ93_ZPchr0013g35467</name>
</gene>
<feature type="transmembrane region" description="Helical" evidence="2">
    <location>
        <begin position="87"/>
        <end position="108"/>
    </location>
</feature>
<feature type="region of interest" description="Disordered" evidence="1">
    <location>
        <begin position="1"/>
        <end position="21"/>
    </location>
</feature>
<reference evidence="3" key="1">
    <citation type="journal article" date="2021" name="bioRxiv">
        <title>Whole Genome Assembly and Annotation of Northern Wild Rice, Zizania palustris L., Supports a Whole Genome Duplication in the Zizania Genus.</title>
        <authorList>
            <person name="Haas M."/>
            <person name="Kono T."/>
            <person name="Macchietto M."/>
            <person name="Millas R."/>
            <person name="McGilp L."/>
            <person name="Shao M."/>
            <person name="Duquette J."/>
            <person name="Hirsch C.N."/>
            <person name="Kimball J."/>
        </authorList>
    </citation>
    <scope>NUCLEOTIDE SEQUENCE</scope>
    <source>
        <tissue evidence="3">Fresh leaf tissue</tissue>
    </source>
</reference>
<comment type="caution">
    <text evidence="3">The sequence shown here is derived from an EMBL/GenBank/DDBJ whole genome shotgun (WGS) entry which is preliminary data.</text>
</comment>
<dbReference type="AlphaFoldDB" id="A0A8J5WXS2"/>
<name>A0A8J5WXS2_ZIZPA</name>
<feature type="transmembrane region" description="Helical" evidence="2">
    <location>
        <begin position="47"/>
        <end position="66"/>
    </location>
</feature>
<evidence type="ECO:0000256" key="2">
    <source>
        <dbReference type="SAM" id="Phobius"/>
    </source>
</evidence>
<evidence type="ECO:0000313" key="4">
    <source>
        <dbReference type="Proteomes" id="UP000729402"/>
    </source>
</evidence>
<evidence type="ECO:0000313" key="3">
    <source>
        <dbReference type="EMBL" id="KAG8098975.1"/>
    </source>
</evidence>
<keyword evidence="2" id="KW-0472">Membrane</keyword>
<dbReference type="OrthoDB" id="10249535at2759"/>
<organism evidence="3 4">
    <name type="scientific">Zizania palustris</name>
    <name type="common">Northern wild rice</name>
    <dbReference type="NCBI Taxonomy" id="103762"/>
    <lineage>
        <taxon>Eukaryota</taxon>
        <taxon>Viridiplantae</taxon>
        <taxon>Streptophyta</taxon>
        <taxon>Embryophyta</taxon>
        <taxon>Tracheophyta</taxon>
        <taxon>Spermatophyta</taxon>
        <taxon>Magnoliopsida</taxon>
        <taxon>Liliopsida</taxon>
        <taxon>Poales</taxon>
        <taxon>Poaceae</taxon>
        <taxon>BOP clade</taxon>
        <taxon>Oryzoideae</taxon>
        <taxon>Oryzeae</taxon>
        <taxon>Zizaniinae</taxon>
        <taxon>Zizania</taxon>
    </lineage>
</organism>
<reference evidence="3" key="2">
    <citation type="submission" date="2021-02" db="EMBL/GenBank/DDBJ databases">
        <authorList>
            <person name="Kimball J.A."/>
            <person name="Haas M.W."/>
            <person name="Macchietto M."/>
            <person name="Kono T."/>
            <person name="Duquette J."/>
            <person name="Shao M."/>
        </authorList>
    </citation>
    <scope>NUCLEOTIDE SEQUENCE</scope>
    <source>
        <tissue evidence="3">Fresh leaf tissue</tissue>
    </source>
</reference>
<feature type="compositionally biased region" description="Low complexity" evidence="1">
    <location>
        <begin position="1"/>
        <end position="14"/>
    </location>
</feature>